<evidence type="ECO:0000256" key="1">
    <source>
        <dbReference type="SAM" id="Coils"/>
    </source>
</evidence>
<dbReference type="Proteomes" id="UP001151760">
    <property type="component" value="Unassembled WGS sequence"/>
</dbReference>
<organism evidence="3 4">
    <name type="scientific">Tanacetum coccineum</name>
    <dbReference type="NCBI Taxonomy" id="301880"/>
    <lineage>
        <taxon>Eukaryota</taxon>
        <taxon>Viridiplantae</taxon>
        <taxon>Streptophyta</taxon>
        <taxon>Embryophyta</taxon>
        <taxon>Tracheophyta</taxon>
        <taxon>Spermatophyta</taxon>
        <taxon>Magnoliopsida</taxon>
        <taxon>eudicotyledons</taxon>
        <taxon>Gunneridae</taxon>
        <taxon>Pentapetalae</taxon>
        <taxon>asterids</taxon>
        <taxon>campanulids</taxon>
        <taxon>Asterales</taxon>
        <taxon>Asteraceae</taxon>
        <taxon>Asteroideae</taxon>
        <taxon>Anthemideae</taxon>
        <taxon>Anthemidinae</taxon>
        <taxon>Tanacetum</taxon>
    </lineage>
</organism>
<reference evidence="3" key="2">
    <citation type="submission" date="2022-01" db="EMBL/GenBank/DDBJ databases">
        <authorList>
            <person name="Yamashiro T."/>
            <person name="Shiraishi A."/>
            <person name="Satake H."/>
            <person name="Nakayama K."/>
        </authorList>
    </citation>
    <scope>NUCLEOTIDE SEQUENCE</scope>
</reference>
<evidence type="ECO:0000313" key="4">
    <source>
        <dbReference type="Proteomes" id="UP001151760"/>
    </source>
</evidence>
<proteinExistence type="predicted"/>
<dbReference type="EMBL" id="BQNB010013006">
    <property type="protein sequence ID" value="GJT10670.1"/>
    <property type="molecule type" value="Genomic_DNA"/>
</dbReference>
<name>A0ABQ5B774_9ASTR</name>
<reference evidence="3" key="1">
    <citation type="journal article" date="2022" name="Int. J. Mol. Sci.">
        <title>Draft Genome of Tanacetum Coccineum: Genomic Comparison of Closely Related Tanacetum-Family Plants.</title>
        <authorList>
            <person name="Yamashiro T."/>
            <person name="Shiraishi A."/>
            <person name="Nakayama K."/>
            <person name="Satake H."/>
        </authorList>
    </citation>
    <scope>NUCLEOTIDE SEQUENCE</scope>
</reference>
<evidence type="ECO:0000256" key="2">
    <source>
        <dbReference type="SAM" id="MobiDB-lite"/>
    </source>
</evidence>
<feature type="compositionally biased region" description="Basic and acidic residues" evidence="2">
    <location>
        <begin position="128"/>
        <end position="145"/>
    </location>
</feature>
<keyword evidence="4" id="KW-1185">Reference proteome</keyword>
<evidence type="ECO:0008006" key="5">
    <source>
        <dbReference type="Google" id="ProtNLM"/>
    </source>
</evidence>
<protein>
    <recommendedName>
        <fullName evidence="5">Integrase catalytic domain-containing protein</fullName>
    </recommendedName>
</protein>
<feature type="region of interest" description="Disordered" evidence="2">
    <location>
        <begin position="222"/>
        <end position="242"/>
    </location>
</feature>
<feature type="coiled-coil region" evidence="1">
    <location>
        <begin position="58"/>
        <end position="85"/>
    </location>
</feature>
<accession>A0ABQ5B774</accession>
<gene>
    <name evidence="3" type="ORF">Tco_0857712</name>
</gene>
<comment type="caution">
    <text evidence="3">The sequence shown here is derived from an EMBL/GenBank/DDBJ whole genome shotgun (WGS) entry which is preliminary data.</text>
</comment>
<evidence type="ECO:0000313" key="3">
    <source>
        <dbReference type="EMBL" id="GJT10670.1"/>
    </source>
</evidence>
<keyword evidence="1" id="KW-0175">Coiled coil</keyword>
<feature type="region of interest" description="Disordered" evidence="2">
    <location>
        <begin position="128"/>
        <end position="149"/>
    </location>
</feature>
<sequence>MSRRYGYMFKHLKTSFMPRKDFKAITEGFNATLKKVVPSMIDHNTIDFMKNNLPREVAEAIKRKRQNVKKEIATMIAEVMQKERETIRAKLSGQVTNDVANIVPSQIKFERPNPFVKPCRVDVVRTHDHEDHHDDDARPEGESIAKRKRTYEFGTYTTGESSSSQVMYESTHFGSGTQEKLEDFNAWLNEQGIDDDEVPTKEVSPKILAEVSERDDIMMKDQCNSGEEHQYHQDQMKSYKEN</sequence>
<feature type="compositionally biased region" description="Basic and acidic residues" evidence="2">
    <location>
        <begin position="226"/>
        <end position="242"/>
    </location>
</feature>